<keyword evidence="2" id="KW-0238">DNA-binding</keyword>
<dbReference type="PROSITE" id="PS50043">
    <property type="entry name" value="HTH_LUXR_2"/>
    <property type="match status" value="1"/>
</dbReference>
<dbReference type="Proteomes" id="UP000007809">
    <property type="component" value="Chromosome"/>
</dbReference>
<feature type="domain" description="HTH luxR-type" evidence="4">
    <location>
        <begin position="297"/>
        <end position="363"/>
    </location>
</feature>
<dbReference type="KEGG" id="pdx:Psed_6437"/>
<accession>F4CTM5</accession>
<dbReference type="EMBL" id="CP002593">
    <property type="protein sequence ID" value="AEA28528.1"/>
    <property type="molecule type" value="Genomic_DNA"/>
</dbReference>
<keyword evidence="1" id="KW-0805">Transcription regulation</keyword>
<keyword evidence="3" id="KW-0804">Transcription</keyword>
<proteinExistence type="predicted"/>
<dbReference type="PRINTS" id="PR00038">
    <property type="entry name" value="HTHLUXR"/>
</dbReference>
<dbReference type="InterPro" id="IPR036388">
    <property type="entry name" value="WH-like_DNA-bd_sf"/>
</dbReference>
<sequence>MPGVFPREHVVLHDGGMRGVRPRSLGGRLGAVLPGCHDVDGVAEAVFAAVGAHVPFAFACLATMDPSSGLIARAFKSRPLAVGDEEFAAAEYGGPDVNQFADIAGRRAPVGVLSVDTDGRPERCRRFRDFLQPHFGFSDELRLVCRARGVSWGALALYRGAGDVPFTAREARELSDVHELLALSLQRVLFAASPPTTGSATGAAVIIVDDRDRVSDMTAAADEQIVDLGGWDGESLPSNVLAVVARARTSGQPATTRVLGRSGRWSSLRAIALDGGPTPTRSVVVTIEEAPRSAVGRMTLAARGLTAREQDVAVMVLKGASTKVIASALHLSPHTVQDHLKAVFRKLGVSSRREMIARLVLDDSRPTRA</sequence>
<dbReference type="InterPro" id="IPR016032">
    <property type="entry name" value="Sig_transdc_resp-reg_C-effctor"/>
</dbReference>
<dbReference type="Gene3D" id="1.10.10.10">
    <property type="entry name" value="Winged helix-like DNA-binding domain superfamily/Winged helix DNA-binding domain"/>
    <property type="match status" value="1"/>
</dbReference>
<dbReference type="PROSITE" id="PS00622">
    <property type="entry name" value="HTH_LUXR_1"/>
    <property type="match status" value="1"/>
</dbReference>
<organism evidence="5 6">
    <name type="scientific">Pseudonocardia dioxanivorans (strain ATCC 55486 / DSM 44775 / JCM 13855 / CB1190)</name>
    <dbReference type="NCBI Taxonomy" id="675635"/>
    <lineage>
        <taxon>Bacteria</taxon>
        <taxon>Bacillati</taxon>
        <taxon>Actinomycetota</taxon>
        <taxon>Actinomycetes</taxon>
        <taxon>Pseudonocardiales</taxon>
        <taxon>Pseudonocardiaceae</taxon>
        <taxon>Pseudonocardia</taxon>
    </lineage>
</organism>
<dbReference type="eggNOG" id="COG2197">
    <property type="taxonomic scope" value="Bacteria"/>
</dbReference>
<dbReference type="HOGENOM" id="CLU_061962_0_0_11"/>
<dbReference type="PANTHER" id="PTHR44688">
    <property type="entry name" value="DNA-BINDING TRANSCRIPTIONAL ACTIVATOR DEVR_DOSR"/>
    <property type="match status" value="1"/>
</dbReference>
<dbReference type="STRING" id="675635.Psed_6437"/>
<dbReference type="InterPro" id="IPR000792">
    <property type="entry name" value="Tscrpt_reg_LuxR_C"/>
</dbReference>
<dbReference type="GO" id="GO:0006355">
    <property type="term" value="P:regulation of DNA-templated transcription"/>
    <property type="evidence" value="ECO:0007669"/>
    <property type="project" value="InterPro"/>
</dbReference>
<keyword evidence="6" id="KW-1185">Reference proteome</keyword>
<dbReference type="SMART" id="SM00421">
    <property type="entry name" value="HTH_LUXR"/>
    <property type="match status" value="1"/>
</dbReference>
<dbReference type="GO" id="GO:0003677">
    <property type="term" value="F:DNA binding"/>
    <property type="evidence" value="ECO:0007669"/>
    <property type="project" value="UniProtKB-KW"/>
</dbReference>
<evidence type="ECO:0000313" key="5">
    <source>
        <dbReference type="EMBL" id="AEA28528.1"/>
    </source>
</evidence>
<evidence type="ECO:0000259" key="4">
    <source>
        <dbReference type="PROSITE" id="PS50043"/>
    </source>
</evidence>
<gene>
    <name evidence="5" type="ordered locus">Psed_6437</name>
</gene>
<evidence type="ECO:0000256" key="1">
    <source>
        <dbReference type="ARBA" id="ARBA00023015"/>
    </source>
</evidence>
<dbReference type="SUPFAM" id="SSF46894">
    <property type="entry name" value="C-terminal effector domain of the bipartite response regulators"/>
    <property type="match status" value="1"/>
</dbReference>
<dbReference type="Pfam" id="PF00196">
    <property type="entry name" value="GerE"/>
    <property type="match status" value="1"/>
</dbReference>
<reference evidence="5 6" key="1">
    <citation type="journal article" date="2011" name="J. Bacteriol.">
        <title>Genome sequence of the 1,4-dioxane-degrading Pseudonocardia dioxanivorans strain CB1190.</title>
        <authorList>
            <person name="Sales C.M."/>
            <person name="Mahendra S."/>
            <person name="Grostern A."/>
            <person name="Parales R.E."/>
            <person name="Goodwin L.A."/>
            <person name="Woyke T."/>
            <person name="Nolan M."/>
            <person name="Lapidus A."/>
            <person name="Chertkov O."/>
            <person name="Ovchinnikova G."/>
            <person name="Sczyrba A."/>
            <person name="Alvarez-Cohen L."/>
        </authorList>
    </citation>
    <scope>NUCLEOTIDE SEQUENCE [LARGE SCALE GENOMIC DNA]</scope>
    <source>
        <strain evidence="6">ATCC 55486 / DSM 44775 / JCM 13855 / CB1190</strain>
    </source>
</reference>
<name>F4CTM5_PSEUX</name>
<evidence type="ECO:0000313" key="6">
    <source>
        <dbReference type="Proteomes" id="UP000007809"/>
    </source>
</evidence>
<dbReference type="CDD" id="cd06170">
    <property type="entry name" value="LuxR_C_like"/>
    <property type="match status" value="1"/>
</dbReference>
<dbReference type="AlphaFoldDB" id="F4CTM5"/>
<dbReference type="PANTHER" id="PTHR44688:SF16">
    <property type="entry name" value="DNA-BINDING TRANSCRIPTIONAL ACTIVATOR DEVR_DOSR"/>
    <property type="match status" value="1"/>
</dbReference>
<protein>
    <submittedName>
        <fullName evidence="5">Regulatory protein LuxR</fullName>
    </submittedName>
</protein>
<evidence type="ECO:0000256" key="2">
    <source>
        <dbReference type="ARBA" id="ARBA00023125"/>
    </source>
</evidence>
<evidence type="ECO:0000256" key="3">
    <source>
        <dbReference type="ARBA" id="ARBA00023163"/>
    </source>
</evidence>